<dbReference type="STRING" id="42249.A0A317SJB7"/>
<sequence length="393" mass="43037">MGLGLATIFVGSAGNVVYAQYSNLVRENGLRSALAMGAVPDVKRTEKLVERPDATRAIEYILKPQSDYAYYDMIVGNHGTGKTTLIRHVAHQLDGVLYVDISPNSVSDKTFAEAFAKAFNWTSATSLVDMLLSYWGINAREAADDRALLVKVFKEFRHQAEVFEKNKGRPPVLVLDNVNRLAQRNPELLNILQDIAKDAADDRLFITVFVTSEGQAPIQMLGRSASSRLGDVIEIGDLNDDEAMDFLCNKRAITESGARDIYGLVGGRIGLLARAANKLNSGLDIPGVRALLLADVNKVLQKAGMKVGGESRKAGLEIASHILQNGRISCEDFYRISGSNKQGDELLSKNIFTTVPRSEWVFFDTKPMEIAVRALVENSSDKTTAVGFPEARK</sequence>
<evidence type="ECO:0000313" key="3">
    <source>
        <dbReference type="Proteomes" id="UP000246991"/>
    </source>
</evidence>
<organism evidence="2 3">
    <name type="scientific">Tuber magnatum</name>
    <name type="common">white Piedmont truffle</name>
    <dbReference type="NCBI Taxonomy" id="42249"/>
    <lineage>
        <taxon>Eukaryota</taxon>
        <taxon>Fungi</taxon>
        <taxon>Dikarya</taxon>
        <taxon>Ascomycota</taxon>
        <taxon>Pezizomycotina</taxon>
        <taxon>Pezizomycetes</taxon>
        <taxon>Pezizales</taxon>
        <taxon>Tuberaceae</taxon>
        <taxon>Tuber</taxon>
    </lineage>
</organism>
<evidence type="ECO:0000259" key="1">
    <source>
        <dbReference type="SMART" id="SM00382"/>
    </source>
</evidence>
<gene>
    <name evidence="2" type="ORF">C7212DRAFT_365847</name>
</gene>
<dbReference type="PANTHER" id="PTHR36168:SF1">
    <property type="entry name" value="ORC1-LIKE AAA ATPASE DOMAIN-CONTAINING PROTEIN"/>
    <property type="match status" value="1"/>
</dbReference>
<dbReference type="AlphaFoldDB" id="A0A317SJB7"/>
<dbReference type="Gene3D" id="3.40.50.300">
    <property type="entry name" value="P-loop containing nucleotide triphosphate hydrolases"/>
    <property type="match status" value="1"/>
</dbReference>
<protein>
    <recommendedName>
        <fullName evidence="1">AAA+ ATPase domain-containing protein</fullName>
    </recommendedName>
</protein>
<dbReference type="SMART" id="SM00382">
    <property type="entry name" value="AAA"/>
    <property type="match status" value="1"/>
</dbReference>
<dbReference type="InterPro" id="IPR027417">
    <property type="entry name" value="P-loop_NTPase"/>
</dbReference>
<evidence type="ECO:0000313" key="2">
    <source>
        <dbReference type="EMBL" id="PWW73566.1"/>
    </source>
</evidence>
<proteinExistence type="predicted"/>
<dbReference type="Proteomes" id="UP000246991">
    <property type="component" value="Unassembled WGS sequence"/>
</dbReference>
<accession>A0A317SJB7</accession>
<feature type="domain" description="AAA+ ATPase" evidence="1">
    <location>
        <begin position="70"/>
        <end position="239"/>
    </location>
</feature>
<dbReference type="InterPro" id="IPR049945">
    <property type="entry name" value="AAA_22"/>
</dbReference>
<dbReference type="PANTHER" id="PTHR36168">
    <property type="entry name" value="CHROMOSOME 1, WHOLE GENOME SHOTGUN SEQUENCE"/>
    <property type="match status" value="1"/>
</dbReference>
<keyword evidence="3" id="KW-1185">Reference proteome</keyword>
<name>A0A317SJB7_9PEZI</name>
<dbReference type="GO" id="GO:0016887">
    <property type="term" value="F:ATP hydrolysis activity"/>
    <property type="evidence" value="ECO:0007669"/>
    <property type="project" value="InterPro"/>
</dbReference>
<dbReference type="OrthoDB" id="511599at2759"/>
<dbReference type="Pfam" id="PF13401">
    <property type="entry name" value="AAA_22"/>
    <property type="match status" value="1"/>
</dbReference>
<reference evidence="2 3" key="1">
    <citation type="submission" date="2018-03" db="EMBL/GenBank/DDBJ databases">
        <title>Genomes of Pezizomycetes fungi and the evolution of truffles.</title>
        <authorList>
            <person name="Murat C."/>
            <person name="Payen T."/>
            <person name="Noel B."/>
            <person name="Kuo A."/>
            <person name="Martin F.M."/>
        </authorList>
    </citation>
    <scope>NUCLEOTIDE SEQUENCE [LARGE SCALE GENOMIC DNA]</scope>
    <source>
        <strain evidence="2">091103-1</strain>
    </source>
</reference>
<dbReference type="InterPro" id="IPR003593">
    <property type="entry name" value="AAA+_ATPase"/>
</dbReference>
<dbReference type="EMBL" id="PYWC01000078">
    <property type="protein sequence ID" value="PWW73566.1"/>
    <property type="molecule type" value="Genomic_DNA"/>
</dbReference>
<dbReference type="SUPFAM" id="SSF52540">
    <property type="entry name" value="P-loop containing nucleoside triphosphate hydrolases"/>
    <property type="match status" value="1"/>
</dbReference>
<comment type="caution">
    <text evidence="2">The sequence shown here is derived from an EMBL/GenBank/DDBJ whole genome shotgun (WGS) entry which is preliminary data.</text>
</comment>